<feature type="transmembrane region" description="Helical" evidence="1">
    <location>
        <begin position="126"/>
        <end position="148"/>
    </location>
</feature>
<dbReference type="EMBL" id="QEHR01000004">
    <property type="protein sequence ID" value="PVW15140.1"/>
    <property type="molecule type" value="Genomic_DNA"/>
</dbReference>
<feature type="transmembrane region" description="Helical" evidence="1">
    <location>
        <begin position="333"/>
        <end position="351"/>
    </location>
</feature>
<evidence type="ECO:0000313" key="2">
    <source>
        <dbReference type="EMBL" id="PVW15140.1"/>
    </source>
</evidence>
<dbReference type="OrthoDB" id="1412193at2"/>
<proteinExistence type="predicted"/>
<feature type="transmembrane region" description="Helical" evidence="1">
    <location>
        <begin position="80"/>
        <end position="97"/>
    </location>
</feature>
<accession>A0A2U0I2C1</accession>
<feature type="transmembrane region" description="Helical" evidence="1">
    <location>
        <begin position="389"/>
        <end position="407"/>
    </location>
</feature>
<gene>
    <name evidence="2" type="ORF">DDV96_06950</name>
</gene>
<comment type="caution">
    <text evidence="2">The sequence shown here is derived from an EMBL/GenBank/DDBJ whole genome shotgun (WGS) entry which is preliminary data.</text>
</comment>
<keyword evidence="1" id="KW-1133">Transmembrane helix</keyword>
<feature type="transmembrane region" description="Helical" evidence="1">
    <location>
        <begin position="413"/>
        <end position="429"/>
    </location>
</feature>
<organism evidence="2 3">
    <name type="scientific">Marixanthomonas spongiae</name>
    <dbReference type="NCBI Taxonomy" id="2174845"/>
    <lineage>
        <taxon>Bacteria</taxon>
        <taxon>Pseudomonadati</taxon>
        <taxon>Bacteroidota</taxon>
        <taxon>Flavobacteriia</taxon>
        <taxon>Flavobacteriales</taxon>
        <taxon>Flavobacteriaceae</taxon>
        <taxon>Marixanthomonas</taxon>
    </lineage>
</organism>
<feature type="transmembrane region" description="Helical" evidence="1">
    <location>
        <begin position="154"/>
        <end position="172"/>
    </location>
</feature>
<sequence>MIKRLAIVGLFTGVAHLSNIFILKYLSTNISNDTISVIGEIDSLIILIVSIVSFGIQLSATRKIALMDDWKKEYYDTQSARLTLCLFLIIFSLSGFIVTKNILFLFSPIFALNGDYALYGRGKPELGAFVSLIRVIVPATTLFIVSIYWREQLIIIYVVSIIISYIIAGIIVSRSLKVSYFIKPNLKNLKKYWLHLGLGIASVLFLFIGISLVNVISFFYVSSTIAIIYIILKFYMIFKGVRQIIVQSFYKDLTKVAVALKVDQMATIGGLILFVSLAFFLDVITPVFFSEDFSSYQNTFFIIGLAGFVSSFTTSTGARLLLDDKDREYSRNIILAAGSTILASIVFYYTFGNQLYLIALSILFGEFLLSFLNVVAISEKKFLLNRFKSISSFLLISALFIVINSFIESSKLIYITFLFVMGVLTLVTNRNKLNVI</sequence>
<name>A0A2U0I2C1_9FLAO</name>
<reference evidence="2 3" key="1">
    <citation type="submission" date="2018-04" db="EMBL/GenBank/DDBJ databases">
        <title>Marixanthomonas spongiae HN-E44 sp. nov., isolated from a marine sponge.</title>
        <authorList>
            <person name="Luo L."/>
            <person name="Zhuang L."/>
        </authorList>
    </citation>
    <scope>NUCLEOTIDE SEQUENCE [LARGE SCALE GENOMIC DNA]</scope>
    <source>
        <strain evidence="2 3">HN-E44</strain>
    </source>
</reference>
<feature type="transmembrane region" description="Helical" evidence="1">
    <location>
        <begin position="300"/>
        <end position="321"/>
    </location>
</feature>
<feature type="transmembrane region" description="Helical" evidence="1">
    <location>
        <begin position="357"/>
        <end position="377"/>
    </location>
</feature>
<feature type="transmembrane region" description="Helical" evidence="1">
    <location>
        <begin position="103"/>
        <end position="119"/>
    </location>
</feature>
<dbReference type="AlphaFoldDB" id="A0A2U0I2C1"/>
<dbReference type="RefSeq" id="WP_116694033.1">
    <property type="nucleotide sequence ID" value="NZ_QEHR01000004.1"/>
</dbReference>
<evidence type="ECO:0000313" key="3">
    <source>
        <dbReference type="Proteomes" id="UP000245962"/>
    </source>
</evidence>
<evidence type="ECO:0008006" key="4">
    <source>
        <dbReference type="Google" id="ProtNLM"/>
    </source>
</evidence>
<feature type="transmembrane region" description="Helical" evidence="1">
    <location>
        <begin position="218"/>
        <end position="238"/>
    </location>
</feature>
<feature type="transmembrane region" description="Helical" evidence="1">
    <location>
        <begin position="258"/>
        <end position="280"/>
    </location>
</feature>
<feature type="transmembrane region" description="Helical" evidence="1">
    <location>
        <begin position="41"/>
        <end position="60"/>
    </location>
</feature>
<keyword evidence="1" id="KW-0812">Transmembrane</keyword>
<dbReference type="Proteomes" id="UP000245962">
    <property type="component" value="Unassembled WGS sequence"/>
</dbReference>
<keyword evidence="1" id="KW-0472">Membrane</keyword>
<keyword evidence="3" id="KW-1185">Reference proteome</keyword>
<feature type="transmembrane region" description="Helical" evidence="1">
    <location>
        <begin position="192"/>
        <end position="212"/>
    </location>
</feature>
<evidence type="ECO:0000256" key="1">
    <source>
        <dbReference type="SAM" id="Phobius"/>
    </source>
</evidence>
<protein>
    <recommendedName>
        <fullName evidence="4">O-antigen/teichoic acid export membrane protein</fullName>
    </recommendedName>
</protein>